<dbReference type="Pfam" id="PF10604">
    <property type="entry name" value="Polyketide_cyc2"/>
    <property type="match status" value="1"/>
</dbReference>
<dbReference type="Gene3D" id="3.30.530.20">
    <property type="match status" value="1"/>
</dbReference>
<feature type="compositionally biased region" description="Low complexity" evidence="1">
    <location>
        <begin position="291"/>
        <end position="303"/>
    </location>
</feature>
<feature type="region of interest" description="Disordered" evidence="1">
    <location>
        <begin position="145"/>
        <end position="319"/>
    </location>
</feature>
<organism evidence="3 4">
    <name type="scientific">Streptomyces lycii</name>
    <dbReference type="NCBI Taxonomy" id="2654337"/>
    <lineage>
        <taxon>Bacteria</taxon>
        <taxon>Bacillati</taxon>
        <taxon>Actinomycetota</taxon>
        <taxon>Actinomycetes</taxon>
        <taxon>Kitasatosporales</taxon>
        <taxon>Streptomycetaceae</taxon>
        <taxon>Streptomyces</taxon>
    </lineage>
</organism>
<feature type="region of interest" description="Disordered" evidence="1">
    <location>
        <begin position="331"/>
        <end position="370"/>
    </location>
</feature>
<dbReference type="InterPro" id="IPR010419">
    <property type="entry name" value="CO_DH_gsu"/>
</dbReference>
<dbReference type="RefSeq" id="WP_156205422.1">
    <property type="nucleotide sequence ID" value="NZ_WHPN01000168.1"/>
</dbReference>
<comment type="caution">
    <text evidence="3">The sequence shown here is derived from an EMBL/GenBank/DDBJ whole genome shotgun (WGS) entry which is preliminary data.</text>
</comment>
<keyword evidence="2" id="KW-0472">Membrane</keyword>
<protein>
    <recommendedName>
        <fullName evidence="5">Carbon monoxide dehydrogenase</fullName>
    </recommendedName>
</protein>
<keyword evidence="2" id="KW-0812">Transmembrane</keyword>
<proteinExistence type="predicted"/>
<dbReference type="InterPro" id="IPR019587">
    <property type="entry name" value="Polyketide_cyclase/dehydratase"/>
</dbReference>
<dbReference type="EMBL" id="WHPN01000168">
    <property type="protein sequence ID" value="KAF4409807.1"/>
    <property type="molecule type" value="Genomic_DNA"/>
</dbReference>
<name>A0ABQ7FR13_9ACTN</name>
<accession>A0ABQ7FR13</accession>
<feature type="compositionally biased region" description="Basic and acidic residues" evidence="1">
    <location>
        <begin position="166"/>
        <end position="197"/>
    </location>
</feature>
<keyword evidence="4" id="KW-1185">Reference proteome</keyword>
<reference evidence="3 4" key="1">
    <citation type="submission" date="2019-10" db="EMBL/GenBank/DDBJ databases">
        <title>Streptomyces tenebrisbrunneis sp.nov., an endogenous actinomycete isolated from of Lycium ruthenicum.</title>
        <authorList>
            <person name="Ma L."/>
        </authorList>
    </citation>
    <scope>NUCLEOTIDE SEQUENCE [LARGE SCALE GENOMIC DNA]</scope>
    <source>
        <strain evidence="3 4">TRM 66187</strain>
    </source>
</reference>
<gene>
    <name evidence="3" type="ORF">GCU69_07140</name>
</gene>
<evidence type="ECO:0000313" key="3">
    <source>
        <dbReference type="EMBL" id="KAF4409807.1"/>
    </source>
</evidence>
<dbReference type="SUPFAM" id="SSF55961">
    <property type="entry name" value="Bet v1-like"/>
    <property type="match status" value="1"/>
</dbReference>
<evidence type="ECO:0000256" key="2">
    <source>
        <dbReference type="SAM" id="Phobius"/>
    </source>
</evidence>
<keyword evidence="2" id="KW-1133">Transmembrane helix</keyword>
<dbReference type="PANTHER" id="PTHR38588:SF1">
    <property type="entry name" value="BLL0334 PROTEIN"/>
    <property type="match status" value="1"/>
</dbReference>
<evidence type="ECO:0008006" key="5">
    <source>
        <dbReference type="Google" id="ProtNLM"/>
    </source>
</evidence>
<feature type="compositionally biased region" description="Basic and acidic residues" evidence="1">
    <location>
        <begin position="256"/>
        <end position="278"/>
    </location>
</feature>
<dbReference type="PANTHER" id="PTHR38588">
    <property type="entry name" value="BLL0334 PROTEIN"/>
    <property type="match status" value="1"/>
</dbReference>
<dbReference type="Proteomes" id="UP000621266">
    <property type="component" value="Unassembled WGS sequence"/>
</dbReference>
<feature type="compositionally biased region" description="Low complexity" evidence="1">
    <location>
        <begin position="211"/>
        <end position="228"/>
    </location>
</feature>
<evidence type="ECO:0000256" key="1">
    <source>
        <dbReference type="SAM" id="MobiDB-lite"/>
    </source>
</evidence>
<feature type="transmembrane region" description="Helical" evidence="2">
    <location>
        <begin position="373"/>
        <end position="392"/>
    </location>
</feature>
<dbReference type="InterPro" id="IPR023393">
    <property type="entry name" value="START-like_dom_sf"/>
</dbReference>
<feature type="compositionally biased region" description="Basic and acidic residues" evidence="1">
    <location>
        <begin position="231"/>
        <end position="244"/>
    </location>
</feature>
<evidence type="ECO:0000313" key="4">
    <source>
        <dbReference type="Proteomes" id="UP000621266"/>
    </source>
</evidence>
<sequence>MEHEVFVPFSAETVRQALADPARVARCVPGLQRDAVGAADAPGTLTGRMRIRAGSSTITYRGTLRVEPRSGGELAVEGEGAEARGDGSAKLALTVRLRAADGGTALVCAGTVLSEGRLAEVDARSAATAGRRLLDRFAGALAADLEAKPTGREPAAPGIPAPETGTDDRDTGRDDRDTGRDDRDTGRDEAVIGRPDDNEPAIPGIPSPEQAPDASPAPGEPSGAAAPGKDVPGKDVPQERRSPDDGGEGTAPGQGKDGKDGKDGKGGKADRAGKRDTGKNGAGEDADAEPDAPAASEPAASPSVFDTEVPPPSLDPLADEVSELIDDPPAEAAHARRTMIGRSAEEVDHAPPRGRYAPLPAPQPASPGDTLRWAAPAAAALIASAVVISRIVRRRR</sequence>